<proteinExistence type="predicted"/>
<name>A0ABQ8UHW0_9EUKA</name>
<organism evidence="2 3">
    <name type="scientific">Paratrimastix pyriformis</name>
    <dbReference type="NCBI Taxonomy" id="342808"/>
    <lineage>
        <taxon>Eukaryota</taxon>
        <taxon>Metamonada</taxon>
        <taxon>Preaxostyla</taxon>
        <taxon>Paratrimastigidae</taxon>
        <taxon>Paratrimastix</taxon>
    </lineage>
</organism>
<comment type="caution">
    <text evidence="2">The sequence shown here is derived from an EMBL/GenBank/DDBJ whole genome shotgun (WGS) entry which is preliminary data.</text>
</comment>
<sequence>MLHRILRHLPLCLPNDLVQTQVPPALPPTPDSAAVPHLVSILHHHRADLRLSLAGLAALRLVAPQAYPTRLGPVLGELLALHQAISPRMVALYCLMRPAIPTPATLPEMRALCQAMHGSFGDPSAYAALCRAGRHVAADAPPEARGLFVTQLARGLHAAARTPIQISPPSTNQAADGADVLLTASRPPLARSQSAAAFVSPPTSKSSHEGEPGGGGLAGEGADNSSEGESLSAQEDDSMWSLAVEDEDASPARTETGEAGTETAPTRQRRCPTPPRQPTGPWAGRVKMVARWVAAMRRMTPPGEGSGLANPLVSPTPDEIFAPPRVLALLSYALARLASPASISTAAGGGAAAGAAAAAGGAAVPPTDLAGAAERICRLKEADQILVTPGDRRWVRRAARGGASQAADRMAGVQARLRLLRLCARMEEALTGRGPFVCAWRFLCTAPAGPPPDEDLSGAELALAQQVLHAHAAYAKVSRPPRGRPAAPPSASRHMRSESDLGPLTASPGASTAGATGGVTGPTATTGAPPPVGSSPTEGLAAGLTDAQRCVLARVVMANLAGLLVEGELHRHAGRLVPLCAAVVGQPGLGTDVQRMALALLTGLAGDGGDGDGTGLPVAALLLALCRLAAPHATTAATPLSTPTTWSLLPAVPSASRYLATASGLSLPTASFAALVAVLYPGAEPLTSLPQHPFHRMTISDRLPTVPARTDKAKTVNREAVVRLHAAEGGAGAGAGVGAFNVRIVTRETTSAEFPVVKVFADHPSLLRAAPCRPFGAVPAPTQIAAIYNSPGPASPLLNSALRPSPQPSPTLLASPAPPGALEAGEAVAEASRAVWPSTVGWYLLWLMVQDASGALRLRSDGLLATVGAALMRQADDPNAVRVGLAVVARLLDLLASDMPLGLLPTVARLLDRHQAASPDAPLHQQGCDLITAMVLALAHTHPPRAIPGLGGNGAQAAAAAGGEDGGALAGIRGLVERSMPLLLRCLAQAASPDVAPPAAPAPPAVNPL</sequence>
<dbReference type="Proteomes" id="UP001141327">
    <property type="component" value="Unassembled WGS sequence"/>
</dbReference>
<dbReference type="EMBL" id="JAPMOS010000036">
    <property type="protein sequence ID" value="KAJ4458016.1"/>
    <property type="molecule type" value="Genomic_DNA"/>
</dbReference>
<gene>
    <name evidence="2" type="ORF">PAPYR_6418</name>
</gene>
<protein>
    <submittedName>
        <fullName evidence="2">Uncharacterized protein</fullName>
    </submittedName>
</protein>
<feature type="compositionally biased region" description="Polar residues" evidence="1">
    <location>
        <begin position="223"/>
        <end position="233"/>
    </location>
</feature>
<evidence type="ECO:0000313" key="3">
    <source>
        <dbReference type="Proteomes" id="UP001141327"/>
    </source>
</evidence>
<evidence type="ECO:0000313" key="2">
    <source>
        <dbReference type="EMBL" id="KAJ4458016.1"/>
    </source>
</evidence>
<feature type="region of interest" description="Disordered" evidence="1">
    <location>
        <begin position="192"/>
        <end position="282"/>
    </location>
</feature>
<accession>A0ABQ8UHW0</accession>
<feature type="compositionally biased region" description="Acidic residues" evidence="1">
    <location>
        <begin position="234"/>
        <end position="249"/>
    </location>
</feature>
<reference evidence="2" key="1">
    <citation type="journal article" date="2022" name="bioRxiv">
        <title>Genomics of Preaxostyla Flagellates Illuminates Evolutionary Transitions and the Path Towards Mitochondrial Loss.</title>
        <authorList>
            <person name="Novak L.V.F."/>
            <person name="Treitli S.C."/>
            <person name="Pyrih J."/>
            <person name="Halakuc P."/>
            <person name="Pipaliya S.V."/>
            <person name="Vacek V."/>
            <person name="Brzon O."/>
            <person name="Soukal P."/>
            <person name="Eme L."/>
            <person name="Dacks J.B."/>
            <person name="Karnkowska A."/>
            <person name="Elias M."/>
            <person name="Hampl V."/>
        </authorList>
    </citation>
    <scope>NUCLEOTIDE SEQUENCE</scope>
    <source>
        <strain evidence="2">RCP-MX</strain>
    </source>
</reference>
<feature type="region of interest" description="Disordered" evidence="1">
    <location>
        <begin position="474"/>
        <end position="540"/>
    </location>
</feature>
<evidence type="ECO:0000256" key="1">
    <source>
        <dbReference type="SAM" id="MobiDB-lite"/>
    </source>
</evidence>
<feature type="compositionally biased region" description="Low complexity" evidence="1">
    <location>
        <begin position="251"/>
        <end position="266"/>
    </location>
</feature>
<feature type="compositionally biased region" description="Polar residues" evidence="1">
    <location>
        <begin position="192"/>
        <end position="205"/>
    </location>
</feature>
<keyword evidence="3" id="KW-1185">Reference proteome</keyword>
<feature type="compositionally biased region" description="Low complexity" evidence="1">
    <location>
        <begin position="505"/>
        <end position="514"/>
    </location>
</feature>